<protein>
    <submittedName>
        <fullName evidence="2">Uncharacterized protein</fullName>
    </submittedName>
</protein>
<dbReference type="InParanoid" id="A0A2P5BB09"/>
<sequence length="76" mass="9024">MSNHHKRHLAERLTFLSWQVGLGYMFLSAPHARHWVIISFTLFTYISLQELNLENKLLLLIVPRAVLVPCRLEYNY</sequence>
<dbReference type="AlphaFoldDB" id="A0A2P5BB09"/>
<evidence type="ECO:0000313" key="2">
    <source>
        <dbReference type="EMBL" id="PON45958.1"/>
    </source>
</evidence>
<name>A0A2P5BB09_TREOI</name>
<evidence type="ECO:0000256" key="1">
    <source>
        <dbReference type="SAM" id="Phobius"/>
    </source>
</evidence>
<keyword evidence="3" id="KW-1185">Reference proteome</keyword>
<accession>A0A2P5BB09</accession>
<gene>
    <name evidence="2" type="ORF">TorRG33x02_327430</name>
</gene>
<feature type="transmembrane region" description="Helical" evidence="1">
    <location>
        <begin position="9"/>
        <end position="26"/>
    </location>
</feature>
<organism evidence="2 3">
    <name type="scientific">Trema orientale</name>
    <name type="common">Charcoal tree</name>
    <name type="synonym">Celtis orientalis</name>
    <dbReference type="NCBI Taxonomy" id="63057"/>
    <lineage>
        <taxon>Eukaryota</taxon>
        <taxon>Viridiplantae</taxon>
        <taxon>Streptophyta</taxon>
        <taxon>Embryophyta</taxon>
        <taxon>Tracheophyta</taxon>
        <taxon>Spermatophyta</taxon>
        <taxon>Magnoliopsida</taxon>
        <taxon>eudicotyledons</taxon>
        <taxon>Gunneridae</taxon>
        <taxon>Pentapetalae</taxon>
        <taxon>rosids</taxon>
        <taxon>fabids</taxon>
        <taxon>Rosales</taxon>
        <taxon>Cannabaceae</taxon>
        <taxon>Trema</taxon>
    </lineage>
</organism>
<keyword evidence="1" id="KW-0812">Transmembrane</keyword>
<evidence type="ECO:0000313" key="3">
    <source>
        <dbReference type="Proteomes" id="UP000237000"/>
    </source>
</evidence>
<proteinExistence type="predicted"/>
<keyword evidence="1" id="KW-0472">Membrane</keyword>
<reference evidence="3" key="1">
    <citation type="submission" date="2016-06" db="EMBL/GenBank/DDBJ databases">
        <title>Parallel loss of symbiosis genes in relatives of nitrogen-fixing non-legume Parasponia.</title>
        <authorList>
            <person name="Van Velzen R."/>
            <person name="Holmer R."/>
            <person name="Bu F."/>
            <person name="Rutten L."/>
            <person name="Van Zeijl A."/>
            <person name="Liu W."/>
            <person name="Santuari L."/>
            <person name="Cao Q."/>
            <person name="Sharma T."/>
            <person name="Shen D."/>
            <person name="Roswanjaya Y."/>
            <person name="Wardhani T."/>
            <person name="Kalhor M.S."/>
            <person name="Jansen J."/>
            <person name="Van den Hoogen J."/>
            <person name="Gungor B."/>
            <person name="Hartog M."/>
            <person name="Hontelez J."/>
            <person name="Verver J."/>
            <person name="Yang W.-C."/>
            <person name="Schijlen E."/>
            <person name="Repin R."/>
            <person name="Schilthuizen M."/>
            <person name="Schranz E."/>
            <person name="Heidstra R."/>
            <person name="Miyata K."/>
            <person name="Fedorova E."/>
            <person name="Kohlen W."/>
            <person name="Bisseling T."/>
            <person name="Smit S."/>
            <person name="Geurts R."/>
        </authorList>
    </citation>
    <scope>NUCLEOTIDE SEQUENCE [LARGE SCALE GENOMIC DNA]</scope>
    <source>
        <strain evidence="3">cv. RG33-2</strain>
    </source>
</reference>
<dbReference type="EMBL" id="JXTC01000563">
    <property type="protein sequence ID" value="PON45958.1"/>
    <property type="molecule type" value="Genomic_DNA"/>
</dbReference>
<dbReference type="Proteomes" id="UP000237000">
    <property type="component" value="Unassembled WGS sequence"/>
</dbReference>
<keyword evidence="1" id="KW-1133">Transmembrane helix</keyword>
<comment type="caution">
    <text evidence="2">The sequence shown here is derived from an EMBL/GenBank/DDBJ whole genome shotgun (WGS) entry which is preliminary data.</text>
</comment>